<dbReference type="EMBL" id="CP003156">
    <property type="protein sequence ID" value="AEV33976.1"/>
    <property type="molecule type" value="Genomic_DNA"/>
</dbReference>
<dbReference type="InterPro" id="IPR032816">
    <property type="entry name" value="VTT_dom"/>
</dbReference>
<feature type="domain" description="VTT" evidence="2">
    <location>
        <begin position="33"/>
        <end position="144"/>
    </location>
</feature>
<evidence type="ECO:0000259" key="2">
    <source>
        <dbReference type="Pfam" id="PF09335"/>
    </source>
</evidence>
<accession>G8R2G4</accession>
<gene>
    <name evidence="3" type="ordered locus">Oweho_3021</name>
</gene>
<keyword evidence="1" id="KW-1133">Transmembrane helix</keyword>
<reference evidence="3 4" key="1">
    <citation type="journal article" date="2012" name="Stand. Genomic Sci.">
        <title>Genome sequence of the orange-pigmented seawater bacterium Owenweeksia hongkongensis type strain (UST20020801(T)).</title>
        <authorList>
            <person name="Riedel T."/>
            <person name="Held B."/>
            <person name="Nolan M."/>
            <person name="Lucas S."/>
            <person name="Lapidus A."/>
            <person name="Tice H."/>
            <person name="Del Rio T.G."/>
            <person name="Cheng J.F."/>
            <person name="Han C."/>
            <person name="Tapia R."/>
            <person name="Goodwin L.A."/>
            <person name="Pitluck S."/>
            <person name="Liolios K."/>
            <person name="Mavromatis K."/>
            <person name="Pagani I."/>
            <person name="Ivanova N."/>
            <person name="Mikhailova N."/>
            <person name="Pati A."/>
            <person name="Chen A."/>
            <person name="Palaniappan K."/>
            <person name="Rohde M."/>
            <person name="Tindall B.J."/>
            <person name="Detter J.C."/>
            <person name="Goker M."/>
            <person name="Woyke T."/>
            <person name="Bristow J."/>
            <person name="Eisen J.A."/>
            <person name="Markowitz V."/>
            <person name="Hugenholtz P."/>
            <person name="Klenk H.P."/>
            <person name="Kyrpides N.C."/>
        </authorList>
    </citation>
    <scope>NUCLEOTIDE SEQUENCE</scope>
    <source>
        <strain evidence="4">DSM 17368 / JCM 12287 / NRRL B-23963</strain>
    </source>
</reference>
<evidence type="ECO:0000256" key="1">
    <source>
        <dbReference type="SAM" id="Phobius"/>
    </source>
</evidence>
<dbReference type="RefSeq" id="WP_014203323.1">
    <property type="nucleotide sequence ID" value="NC_016599.1"/>
</dbReference>
<organism evidence="3 4">
    <name type="scientific">Owenweeksia hongkongensis (strain DSM 17368 / CIP 108786 / JCM 12287 / NRRL B-23963 / UST20020801)</name>
    <dbReference type="NCBI Taxonomy" id="926562"/>
    <lineage>
        <taxon>Bacteria</taxon>
        <taxon>Pseudomonadati</taxon>
        <taxon>Bacteroidota</taxon>
        <taxon>Flavobacteriia</taxon>
        <taxon>Flavobacteriales</taxon>
        <taxon>Owenweeksiaceae</taxon>
        <taxon>Owenweeksia</taxon>
    </lineage>
</organism>
<sequence length="147" mass="17053">MMEELIFSHLPNWLIVGTLFISECFTGILPPDMFILWAKTFKHPYLVVFILALSSYIGGIVSWTIGTRLHHLKRVKRWVDGKFAEQFKIFRKYGGLVIFISALTPLPFSPISVVAGMVDYPFGKYLLVALSRFLRFFLYAYVFYQVL</sequence>
<dbReference type="Proteomes" id="UP000005631">
    <property type="component" value="Chromosome"/>
</dbReference>
<feature type="transmembrane region" description="Helical" evidence="1">
    <location>
        <begin position="12"/>
        <end position="38"/>
    </location>
</feature>
<feature type="transmembrane region" description="Helical" evidence="1">
    <location>
        <begin position="124"/>
        <end position="144"/>
    </location>
</feature>
<name>G8R2G4_OWEHD</name>
<keyword evidence="1" id="KW-0812">Transmembrane</keyword>
<dbReference type="GO" id="GO:0005886">
    <property type="term" value="C:plasma membrane"/>
    <property type="evidence" value="ECO:0007669"/>
    <property type="project" value="TreeGrafter"/>
</dbReference>
<proteinExistence type="predicted"/>
<keyword evidence="4" id="KW-1185">Reference proteome</keyword>
<dbReference type="InterPro" id="IPR051311">
    <property type="entry name" value="DedA_domain"/>
</dbReference>
<dbReference type="HOGENOM" id="CLU_1766178_0_0_10"/>
<dbReference type="eggNOG" id="COG1238">
    <property type="taxonomic scope" value="Bacteria"/>
</dbReference>
<dbReference type="PANTHER" id="PTHR42709:SF11">
    <property type="entry name" value="DEDA FAMILY PROTEIN"/>
    <property type="match status" value="1"/>
</dbReference>
<evidence type="ECO:0000313" key="3">
    <source>
        <dbReference type="EMBL" id="AEV33976.1"/>
    </source>
</evidence>
<protein>
    <submittedName>
        <fullName evidence="3">Putative membrane protein</fullName>
    </submittedName>
</protein>
<feature type="transmembrane region" description="Helical" evidence="1">
    <location>
        <begin position="44"/>
        <end position="66"/>
    </location>
</feature>
<keyword evidence="1" id="KW-0472">Membrane</keyword>
<dbReference type="KEGG" id="oho:Oweho_3021"/>
<dbReference type="Pfam" id="PF09335">
    <property type="entry name" value="VTT_dom"/>
    <property type="match status" value="1"/>
</dbReference>
<dbReference type="STRING" id="926562.Oweho_3021"/>
<feature type="transmembrane region" description="Helical" evidence="1">
    <location>
        <begin position="96"/>
        <end position="118"/>
    </location>
</feature>
<dbReference type="OrthoDB" id="1118259at2"/>
<dbReference type="AlphaFoldDB" id="G8R2G4"/>
<evidence type="ECO:0000313" key="4">
    <source>
        <dbReference type="Proteomes" id="UP000005631"/>
    </source>
</evidence>
<dbReference type="PANTHER" id="PTHR42709">
    <property type="entry name" value="ALKALINE PHOSPHATASE LIKE PROTEIN"/>
    <property type="match status" value="1"/>
</dbReference>